<gene>
    <name evidence="2" type="ordered locus">Ccel_0656</name>
</gene>
<evidence type="ECO:0000313" key="3">
    <source>
        <dbReference type="Proteomes" id="UP000001349"/>
    </source>
</evidence>
<sequence>MLISGQFAEIMEGIKALGEAAKASLPHIEGKVWEQLIGVDLTQPLEEQADEGGQPQGQTAEKLTENDIVIEQVEKGEITPELLEDMNLKDGETKELNGSSNPHTTESIMEEFDTQKAQKSGNSFADGVKTRAQNAGKILDQIKEFVIKWLKDNWWKLLLGVLGALAGIIAAEIVTGGAITAALPVIINAITTAMNAAMVVSIIDTIAKAAGYIETYLTQGWARHIQSAAIALATALAMGLVELAMALGFKFAEKGVKAAKGGIKKGIKATAGGAKKLVTIAGKGIKSLLKSGAKLVSKTGRMIIENGKIIIKSLKNGFSKGVKKLKGLIDKILSKFRFKKIKIERKGLHIRIYGEVNPWVLLYDGTIEKIDRKNTHAGDIIEHEGKRGIVITRNTKPTAKVNDLNALSQGERKAIYENALKNGGKVDVKGAVEAIERAIAKGTPKTWEEFLAVNSERSVEELSSSYIKLIEGQSPWPENFVPQQKTLKPGDTFQMTLDNTQPVTSPGGFATFDNIPNVNYVRNNLAVKSDWKVDCSKVVTYRVKQGVELPVLEGPVGPQIDINADKYLPGGGSQIQMLLDRSVNKMDYLEVVSIRSIN</sequence>
<evidence type="ECO:0000313" key="2">
    <source>
        <dbReference type="EMBL" id="ACL75036.1"/>
    </source>
</evidence>
<keyword evidence="3" id="KW-1185">Reference proteome</keyword>
<name>B8I7B2_RUMCH</name>
<keyword evidence="1" id="KW-0472">Membrane</keyword>
<feature type="transmembrane region" description="Helical" evidence="1">
    <location>
        <begin position="157"/>
        <end position="179"/>
    </location>
</feature>
<dbReference type="STRING" id="394503.Ccel_0656"/>
<protein>
    <submittedName>
        <fullName evidence="2">Uncharacterized protein</fullName>
    </submittedName>
</protein>
<dbReference type="HOGENOM" id="CLU_456126_0_0_9"/>
<keyword evidence="1" id="KW-1133">Transmembrane helix</keyword>
<dbReference type="Proteomes" id="UP000001349">
    <property type="component" value="Chromosome"/>
</dbReference>
<evidence type="ECO:0000256" key="1">
    <source>
        <dbReference type="SAM" id="Phobius"/>
    </source>
</evidence>
<dbReference type="EMBL" id="CP001348">
    <property type="protein sequence ID" value="ACL75036.1"/>
    <property type="molecule type" value="Genomic_DNA"/>
</dbReference>
<feature type="transmembrane region" description="Helical" evidence="1">
    <location>
        <begin position="228"/>
        <end position="249"/>
    </location>
</feature>
<accession>B8I7B2</accession>
<feature type="transmembrane region" description="Helical" evidence="1">
    <location>
        <begin position="185"/>
        <end position="207"/>
    </location>
</feature>
<reference evidence="2 3" key="1">
    <citation type="submission" date="2009-01" db="EMBL/GenBank/DDBJ databases">
        <title>Complete sequence of Clostridium cellulolyticum H10.</title>
        <authorList>
            <consortium name="US DOE Joint Genome Institute"/>
            <person name="Lucas S."/>
            <person name="Copeland A."/>
            <person name="Lapidus A."/>
            <person name="Glavina del Rio T."/>
            <person name="Dalin E."/>
            <person name="Tice H."/>
            <person name="Bruce D."/>
            <person name="Goodwin L."/>
            <person name="Pitluck S."/>
            <person name="Chertkov O."/>
            <person name="Saunders E."/>
            <person name="Brettin T."/>
            <person name="Detter J.C."/>
            <person name="Han C."/>
            <person name="Larimer F."/>
            <person name="Land M."/>
            <person name="Hauser L."/>
            <person name="Kyrpides N."/>
            <person name="Ivanova N."/>
            <person name="Zhou J."/>
            <person name="Richardson P."/>
        </authorList>
    </citation>
    <scope>NUCLEOTIDE SEQUENCE [LARGE SCALE GENOMIC DNA]</scope>
    <source>
        <strain evidence="3">ATCC 35319 / DSM 5812 / JCM 6584 / H10</strain>
    </source>
</reference>
<dbReference type="AlphaFoldDB" id="B8I7B2"/>
<organism evidence="2 3">
    <name type="scientific">Ruminiclostridium cellulolyticum (strain ATCC 35319 / DSM 5812 / JCM 6584 / H10)</name>
    <name type="common">Clostridium cellulolyticum</name>
    <dbReference type="NCBI Taxonomy" id="394503"/>
    <lineage>
        <taxon>Bacteria</taxon>
        <taxon>Bacillati</taxon>
        <taxon>Bacillota</taxon>
        <taxon>Clostridia</taxon>
        <taxon>Eubacteriales</taxon>
        <taxon>Oscillospiraceae</taxon>
        <taxon>Ruminiclostridium</taxon>
    </lineage>
</organism>
<proteinExistence type="predicted"/>
<dbReference type="KEGG" id="cce:Ccel_0656"/>
<dbReference type="eggNOG" id="COG3064">
    <property type="taxonomic scope" value="Bacteria"/>
</dbReference>
<keyword evidence="1" id="KW-0812">Transmembrane</keyword>